<name>A0AA88MIM2_TACVA</name>
<reference evidence="5" key="1">
    <citation type="submission" date="2023-08" db="EMBL/GenBank/DDBJ databases">
        <title>Pelteobagrus vachellii genome.</title>
        <authorList>
            <person name="Liu H."/>
        </authorList>
    </citation>
    <scope>NUCLEOTIDE SEQUENCE</scope>
    <source>
        <strain evidence="5">PRFRI_2022a</strain>
        <tissue evidence="5">Muscle</tissue>
    </source>
</reference>
<evidence type="ECO:0000256" key="3">
    <source>
        <dbReference type="ARBA" id="ARBA00023242"/>
    </source>
</evidence>
<dbReference type="PANTHER" id="PTHR12446:SF34">
    <property type="entry name" value="PROTEIN LIN-54 HOMOLOG"/>
    <property type="match status" value="1"/>
</dbReference>
<evidence type="ECO:0000256" key="1">
    <source>
        <dbReference type="ARBA" id="ARBA00004123"/>
    </source>
</evidence>
<organism evidence="5 6">
    <name type="scientific">Tachysurus vachellii</name>
    <name type="common">Darkbarbel catfish</name>
    <name type="synonym">Pelteobagrus vachellii</name>
    <dbReference type="NCBI Taxonomy" id="175792"/>
    <lineage>
        <taxon>Eukaryota</taxon>
        <taxon>Metazoa</taxon>
        <taxon>Chordata</taxon>
        <taxon>Craniata</taxon>
        <taxon>Vertebrata</taxon>
        <taxon>Euteleostomi</taxon>
        <taxon>Actinopterygii</taxon>
        <taxon>Neopterygii</taxon>
        <taxon>Teleostei</taxon>
        <taxon>Ostariophysi</taxon>
        <taxon>Siluriformes</taxon>
        <taxon>Bagridae</taxon>
        <taxon>Tachysurus</taxon>
    </lineage>
</organism>
<dbReference type="Proteomes" id="UP001187315">
    <property type="component" value="Unassembled WGS sequence"/>
</dbReference>
<dbReference type="EMBL" id="JAVHJS010000013">
    <property type="protein sequence ID" value="KAK2838313.1"/>
    <property type="molecule type" value="Genomic_DNA"/>
</dbReference>
<dbReference type="SMART" id="SM01114">
    <property type="entry name" value="CXC"/>
    <property type="match status" value="2"/>
</dbReference>
<gene>
    <name evidence="5" type="ORF">Q7C36_013127</name>
</gene>
<keyword evidence="6" id="KW-1185">Reference proteome</keyword>
<evidence type="ECO:0000256" key="2">
    <source>
        <dbReference type="ARBA" id="ARBA00007267"/>
    </source>
</evidence>
<comment type="similarity">
    <text evidence="2">Belongs to the lin-54 family.</text>
</comment>
<proteinExistence type="inferred from homology"/>
<dbReference type="InterPro" id="IPR005172">
    <property type="entry name" value="CRC"/>
</dbReference>
<dbReference type="Pfam" id="PF03638">
    <property type="entry name" value="TCR"/>
    <property type="match status" value="2"/>
</dbReference>
<accession>A0AA88MIM2</accession>
<dbReference type="PANTHER" id="PTHR12446">
    <property type="entry name" value="TESMIN/TSO1-RELATED"/>
    <property type="match status" value="1"/>
</dbReference>
<dbReference type="GO" id="GO:0006355">
    <property type="term" value="P:regulation of DNA-templated transcription"/>
    <property type="evidence" value="ECO:0007669"/>
    <property type="project" value="TreeGrafter"/>
</dbReference>
<evidence type="ECO:0000259" key="4">
    <source>
        <dbReference type="PROSITE" id="PS51634"/>
    </source>
</evidence>
<feature type="domain" description="CRC" evidence="4">
    <location>
        <begin position="227"/>
        <end position="340"/>
    </location>
</feature>
<sequence>MREHEFQRHYYACASVHPLVNISHIRVSTFSMEEGSDFPGLEYSCGEDLRRISMVPLAYTYTNFSIHIPNNYSNISHLTPLHHQDSSEAEQTCSSVWDHEFNTHGFSCPLCCDPSGSHLSHCPPVCCSDGLLPLTDLYQFQSPMTASHAWTPGGAFQYHTSSAEPCDSVGSITSAEDEQIFSTHESSRHCNQMDLGQSVQPTCCPIPPDIETVGQNKDSTRSFSENSKKPCHCTKSQCLKLYCDCFANGEICSECSCINCCNNMEHATERHRAIMICLDRNPDAFHSKINSSIEGVMKRSHTRGCNCKSSGCLKNYCECYKAQIMCSSMCKCVSCNNYSRSEVEKQSTVEMSTHTHHNTTQCTANLSCLTDTVVKATCGCLLAQAEEVEKEGLSRVQAERVTLEEFGYCLTQILVKCCDFLETKELFGAAVVSHSGILLNRESWCS</sequence>
<comment type="subcellular location">
    <subcellularLocation>
        <location evidence="1">Nucleus</location>
    </subcellularLocation>
</comment>
<dbReference type="PROSITE" id="PS51634">
    <property type="entry name" value="CRC"/>
    <property type="match status" value="1"/>
</dbReference>
<dbReference type="InterPro" id="IPR033467">
    <property type="entry name" value="Tesmin/TSO1-like_CXC"/>
</dbReference>
<keyword evidence="3" id="KW-0539">Nucleus</keyword>
<evidence type="ECO:0000313" key="5">
    <source>
        <dbReference type="EMBL" id="KAK2838313.1"/>
    </source>
</evidence>
<dbReference type="AlphaFoldDB" id="A0AA88MIM2"/>
<dbReference type="InterPro" id="IPR028307">
    <property type="entry name" value="Lin-54_fam"/>
</dbReference>
<dbReference type="GO" id="GO:0005634">
    <property type="term" value="C:nucleus"/>
    <property type="evidence" value="ECO:0007669"/>
    <property type="project" value="UniProtKB-SubCell"/>
</dbReference>
<protein>
    <recommendedName>
        <fullName evidence="4">CRC domain-containing protein</fullName>
    </recommendedName>
</protein>
<comment type="caution">
    <text evidence="5">The sequence shown here is derived from an EMBL/GenBank/DDBJ whole genome shotgun (WGS) entry which is preliminary data.</text>
</comment>
<evidence type="ECO:0000313" key="6">
    <source>
        <dbReference type="Proteomes" id="UP001187315"/>
    </source>
</evidence>